<dbReference type="InterPro" id="IPR015806">
    <property type="entry name" value="Pyrv_Knase_insert_dom_sf"/>
</dbReference>
<comment type="pathway">
    <text evidence="3 14">Carbohydrate degradation; glycolysis; pyruvate from D-glyceraldehyde 3-phosphate: step 5/5.</text>
</comment>
<feature type="domain" description="Pyruvate kinase C-terminal" evidence="16">
    <location>
        <begin position="395"/>
        <end position="512"/>
    </location>
</feature>
<keyword evidence="10" id="KW-0067">ATP-binding</keyword>
<evidence type="ECO:0000256" key="6">
    <source>
        <dbReference type="ARBA" id="ARBA00022679"/>
    </source>
</evidence>
<dbReference type="PRINTS" id="PR01050">
    <property type="entry name" value="PYRUVTKNASE"/>
</dbReference>
<dbReference type="GO" id="GO:0016301">
    <property type="term" value="F:kinase activity"/>
    <property type="evidence" value="ECO:0007669"/>
    <property type="project" value="UniProtKB-KW"/>
</dbReference>
<dbReference type="InterPro" id="IPR015795">
    <property type="entry name" value="Pyrv_Knase_C"/>
</dbReference>
<dbReference type="EMBL" id="JBFDAA010000005">
    <property type="protein sequence ID" value="KAL1132250.1"/>
    <property type="molecule type" value="Genomic_DNA"/>
</dbReference>
<dbReference type="InterPro" id="IPR011037">
    <property type="entry name" value="Pyrv_Knase-like_insert_dom_sf"/>
</dbReference>
<evidence type="ECO:0000256" key="13">
    <source>
        <dbReference type="ARBA" id="ARBA00023317"/>
    </source>
</evidence>
<dbReference type="AlphaFoldDB" id="A0ABD0YM32"/>
<dbReference type="SUPFAM" id="SSF50800">
    <property type="entry name" value="PK beta-barrel domain-like"/>
    <property type="match status" value="1"/>
</dbReference>
<evidence type="ECO:0000256" key="12">
    <source>
        <dbReference type="ARBA" id="ARBA00023152"/>
    </source>
</evidence>
<dbReference type="SUPFAM" id="SSF51621">
    <property type="entry name" value="Phosphoenolpyruvate/pyruvate domain"/>
    <property type="match status" value="1"/>
</dbReference>
<evidence type="ECO:0000259" key="15">
    <source>
        <dbReference type="Pfam" id="PF00224"/>
    </source>
</evidence>
<dbReference type="InterPro" id="IPR015813">
    <property type="entry name" value="Pyrv/PenolPyrv_kinase-like_dom"/>
</dbReference>
<evidence type="ECO:0000256" key="10">
    <source>
        <dbReference type="ARBA" id="ARBA00022840"/>
    </source>
</evidence>
<keyword evidence="8" id="KW-0547">Nucleotide-binding</keyword>
<keyword evidence="11 14" id="KW-0460">Magnesium</keyword>
<organism evidence="17 18">
    <name type="scientific">Ranatra chinensis</name>
    <dbReference type="NCBI Taxonomy" id="642074"/>
    <lineage>
        <taxon>Eukaryota</taxon>
        <taxon>Metazoa</taxon>
        <taxon>Ecdysozoa</taxon>
        <taxon>Arthropoda</taxon>
        <taxon>Hexapoda</taxon>
        <taxon>Insecta</taxon>
        <taxon>Pterygota</taxon>
        <taxon>Neoptera</taxon>
        <taxon>Paraneoptera</taxon>
        <taxon>Hemiptera</taxon>
        <taxon>Heteroptera</taxon>
        <taxon>Panheteroptera</taxon>
        <taxon>Nepomorpha</taxon>
        <taxon>Nepidae</taxon>
        <taxon>Ranatrinae</taxon>
        <taxon>Ranatra</taxon>
    </lineage>
</organism>
<protein>
    <recommendedName>
        <fullName evidence="5 14">Pyruvate kinase</fullName>
        <ecNumber evidence="5 14">2.7.1.40</ecNumber>
    </recommendedName>
</protein>
<reference evidence="17 18" key="1">
    <citation type="submission" date="2024-07" db="EMBL/GenBank/DDBJ databases">
        <title>Chromosome-level genome assembly of the water stick insect Ranatra chinensis (Heteroptera: Nepidae).</title>
        <authorList>
            <person name="Liu X."/>
        </authorList>
    </citation>
    <scope>NUCLEOTIDE SEQUENCE [LARGE SCALE GENOMIC DNA]</scope>
    <source>
        <strain evidence="17">Cailab_2021Rc</strain>
        <tissue evidence="17">Muscle</tissue>
    </source>
</reference>
<dbReference type="NCBIfam" id="TIGR01064">
    <property type="entry name" value="pyruv_kin"/>
    <property type="match status" value="1"/>
</dbReference>
<dbReference type="Gene3D" id="2.40.33.10">
    <property type="entry name" value="PK beta-barrel domain-like"/>
    <property type="match status" value="1"/>
</dbReference>
<evidence type="ECO:0000256" key="2">
    <source>
        <dbReference type="ARBA" id="ARBA00001958"/>
    </source>
</evidence>
<evidence type="ECO:0000256" key="7">
    <source>
        <dbReference type="ARBA" id="ARBA00022723"/>
    </source>
</evidence>
<evidence type="ECO:0000256" key="5">
    <source>
        <dbReference type="ARBA" id="ARBA00012142"/>
    </source>
</evidence>
<evidence type="ECO:0000256" key="1">
    <source>
        <dbReference type="ARBA" id="ARBA00001946"/>
    </source>
</evidence>
<dbReference type="InterPro" id="IPR036918">
    <property type="entry name" value="Pyrv_Knase_C_sf"/>
</dbReference>
<keyword evidence="12 14" id="KW-0324">Glycolysis</keyword>
<dbReference type="Pfam" id="PF02887">
    <property type="entry name" value="PK_C"/>
    <property type="match status" value="1"/>
</dbReference>
<comment type="cofactor">
    <cofactor evidence="1">
        <name>Mg(2+)</name>
        <dbReference type="ChEBI" id="CHEBI:18420"/>
    </cofactor>
</comment>
<dbReference type="Pfam" id="PF00224">
    <property type="entry name" value="PK"/>
    <property type="match status" value="1"/>
</dbReference>
<accession>A0ABD0YM32</accession>
<dbReference type="GO" id="GO:0004743">
    <property type="term" value="F:pyruvate kinase activity"/>
    <property type="evidence" value="ECO:0007669"/>
    <property type="project" value="UniProtKB-EC"/>
</dbReference>
<evidence type="ECO:0000313" key="17">
    <source>
        <dbReference type="EMBL" id="KAL1132250.1"/>
    </source>
</evidence>
<dbReference type="Proteomes" id="UP001558652">
    <property type="component" value="Unassembled WGS sequence"/>
</dbReference>
<dbReference type="InterPro" id="IPR001697">
    <property type="entry name" value="Pyr_Knase"/>
</dbReference>
<dbReference type="Gene3D" id="3.20.20.60">
    <property type="entry name" value="Phosphoenolpyruvate-binding domains"/>
    <property type="match status" value="1"/>
</dbReference>
<sequence length="537" mass="59090">MQDKAAFQTHLLDHMANFDIQSPLAPTILTSIVATIGPSCMSEDILMEMMDEGMNVARVDMRMGTTSDQQEIVDVVRSAMMNYSTMKHRVYPLALAIDLKGPEILTGGLKTHKVFLERGEVVTLTAHPRWETCGDASKIFIDYKLLPFVVQPKNRILLDCGRIELSVRGTVDNDIVCEIISEGELGSYKDVCLPGIALEIDPVSQKDKQDIKFAIDNFVDALFVSAVRSKSAVQEIRDQLGTHNLKGQAIMVLSKIDSQIAFDYFDEILSASDGIIVNRGMMSIEMSTEKVMQAQKAMFAKCNKAGKPVFVMTEFLNSMVHKPCPTIAEVTDVATTVIDGADAIILNEETAFGDRPALTVKTLAKLCREAESEVWAYELFNSLSMTAKPPLDPAHAISIAAVEASLKAHAAALIVVTTSGRSAQMIARYRPRCPILAVTRYGAVARQLNLWRGVVPVHFISSPLSCWAKDVDVRIQYAIEFGKIKDIIKPGDPLVLVNGWRQGSGFTNNIRLVYAALTDPWVCPGPGNSPRERDELL</sequence>
<keyword evidence="18" id="KW-1185">Reference proteome</keyword>
<feature type="domain" description="Pyruvate kinase barrel" evidence="15">
    <location>
        <begin position="30"/>
        <end position="360"/>
    </location>
</feature>
<dbReference type="FunFam" id="3.40.1380.20:FF:000001">
    <property type="entry name" value="Pyruvate kinase"/>
    <property type="match status" value="1"/>
</dbReference>
<evidence type="ECO:0000256" key="4">
    <source>
        <dbReference type="ARBA" id="ARBA00008663"/>
    </source>
</evidence>
<keyword evidence="6 14" id="KW-0808">Transferase</keyword>
<keyword evidence="7" id="KW-0479">Metal-binding</keyword>
<dbReference type="InterPro" id="IPR015793">
    <property type="entry name" value="Pyrv_Knase_brl"/>
</dbReference>
<comment type="catalytic activity">
    <reaction evidence="14">
        <text>pyruvate + ATP = phosphoenolpyruvate + ADP + H(+)</text>
        <dbReference type="Rhea" id="RHEA:18157"/>
        <dbReference type="ChEBI" id="CHEBI:15361"/>
        <dbReference type="ChEBI" id="CHEBI:15378"/>
        <dbReference type="ChEBI" id="CHEBI:30616"/>
        <dbReference type="ChEBI" id="CHEBI:58702"/>
        <dbReference type="ChEBI" id="CHEBI:456216"/>
        <dbReference type="EC" id="2.7.1.40"/>
    </reaction>
</comment>
<evidence type="ECO:0000256" key="3">
    <source>
        <dbReference type="ARBA" id="ARBA00004997"/>
    </source>
</evidence>
<evidence type="ECO:0000256" key="9">
    <source>
        <dbReference type="ARBA" id="ARBA00022777"/>
    </source>
</evidence>
<dbReference type="SUPFAM" id="SSF52935">
    <property type="entry name" value="PK C-terminal domain-like"/>
    <property type="match status" value="1"/>
</dbReference>
<evidence type="ECO:0000256" key="14">
    <source>
        <dbReference type="RuleBase" id="RU000504"/>
    </source>
</evidence>
<keyword evidence="13" id="KW-0670">Pyruvate</keyword>
<comment type="cofactor">
    <cofactor evidence="2">
        <name>K(+)</name>
        <dbReference type="ChEBI" id="CHEBI:29103"/>
    </cofactor>
</comment>
<comment type="similarity">
    <text evidence="4 14">Belongs to the pyruvate kinase family.</text>
</comment>
<evidence type="ECO:0000313" key="18">
    <source>
        <dbReference type="Proteomes" id="UP001558652"/>
    </source>
</evidence>
<name>A0ABD0YM32_9HEMI</name>
<proteinExistence type="inferred from homology"/>
<dbReference type="EC" id="2.7.1.40" evidence="5 14"/>
<dbReference type="GO" id="GO:0005524">
    <property type="term" value="F:ATP binding"/>
    <property type="evidence" value="ECO:0007669"/>
    <property type="project" value="UniProtKB-KW"/>
</dbReference>
<gene>
    <name evidence="17" type="ORF">AAG570_010207</name>
</gene>
<dbReference type="InterPro" id="IPR040442">
    <property type="entry name" value="Pyrv_kinase-like_dom_sf"/>
</dbReference>
<dbReference type="Gene3D" id="3.40.1380.20">
    <property type="entry name" value="Pyruvate kinase, C-terminal domain"/>
    <property type="match status" value="1"/>
</dbReference>
<evidence type="ECO:0000256" key="8">
    <source>
        <dbReference type="ARBA" id="ARBA00022741"/>
    </source>
</evidence>
<dbReference type="GO" id="GO:0046872">
    <property type="term" value="F:metal ion binding"/>
    <property type="evidence" value="ECO:0007669"/>
    <property type="project" value="UniProtKB-KW"/>
</dbReference>
<evidence type="ECO:0000256" key="11">
    <source>
        <dbReference type="ARBA" id="ARBA00022842"/>
    </source>
</evidence>
<evidence type="ECO:0000259" key="16">
    <source>
        <dbReference type="Pfam" id="PF02887"/>
    </source>
</evidence>
<keyword evidence="9 14" id="KW-0418">Kinase</keyword>
<comment type="caution">
    <text evidence="17">The sequence shown here is derived from an EMBL/GenBank/DDBJ whole genome shotgun (WGS) entry which is preliminary data.</text>
</comment>
<dbReference type="PANTHER" id="PTHR11817">
    <property type="entry name" value="PYRUVATE KINASE"/>
    <property type="match status" value="1"/>
</dbReference>